<proteinExistence type="predicted"/>
<dbReference type="EMBL" id="LMTZ01000099">
    <property type="protein sequence ID" value="KST66151.1"/>
    <property type="molecule type" value="Genomic_DNA"/>
</dbReference>
<accession>A0A0V7ZP98</accession>
<keyword evidence="2" id="KW-1185">Reference proteome</keyword>
<evidence type="ECO:0000313" key="1">
    <source>
        <dbReference type="EMBL" id="KST66151.1"/>
    </source>
</evidence>
<protein>
    <submittedName>
        <fullName evidence="1">Uncharacterized protein</fullName>
    </submittedName>
</protein>
<sequence>MSNKMKPSEYYSFSSTGVIFYDYNKTETSEPFWGILKCDEEIINYYLWLLLRWGIAVNKGSRSGAHITWNRGEKPPNLSLWGKYEGVEINFRYSNYLWWENGRHVWINVYCPKLDEIRVELGLNPLHRNALHLTIGRLLIPKDKMKVSLEYLYQY</sequence>
<name>A0A0V7ZP98_9CYAN</name>
<organism evidence="1 2">
    <name type="scientific">Mastigocoleus testarum BC008</name>
    <dbReference type="NCBI Taxonomy" id="371196"/>
    <lineage>
        <taxon>Bacteria</taxon>
        <taxon>Bacillati</taxon>
        <taxon>Cyanobacteriota</taxon>
        <taxon>Cyanophyceae</taxon>
        <taxon>Nostocales</taxon>
        <taxon>Hapalosiphonaceae</taxon>
        <taxon>Mastigocoleus</taxon>
    </lineage>
</organism>
<reference evidence="1 2" key="1">
    <citation type="journal article" date="2015" name="Genome Announc.">
        <title>Draft Genome of the Euendolithic (true boring) Cyanobacterium Mastigocoleus testarum strain BC008.</title>
        <authorList>
            <person name="Guida B.S."/>
            <person name="Garcia-Pichel F."/>
        </authorList>
    </citation>
    <scope>NUCLEOTIDE SEQUENCE [LARGE SCALE GENOMIC DNA]</scope>
    <source>
        <strain evidence="1 2">BC008</strain>
    </source>
</reference>
<evidence type="ECO:0000313" key="2">
    <source>
        <dbReference type="Proteomes" id="UP000053372"/>
    </source>
</evidence>
<comment type="caution">
    <text evidence="1">The sequence shown here is derived from an EMBL/GenBank/DDBJ whole genome shotgun (WGS) entry which is preliminary data.</text>
</comment>
<dbReference type="Proteomes" id="UP000053372">
    <property type="component" value="Unassembled WGS sequence"/>
</dbReference>
<gene>
    <name evidence="1" type="ORF">BC008_24555</name>
</gene>
<dbReference type="RefSeq" id="WP_058183850.1">
    <property type="nucleotide sequence ID" value="NZ_LMTZ01000099.1"/>
</dbReference>
<dbReference type="AlphaFoldDB" id="A0A0V7ZP98"/>